<evidence type="ECO:0000256" key="5">
    <source>
        <dbReference type="PROSITE-ProRule" id="PRU00449"/>
    </source>
</evidence>
<evidence type="ECO:0000313" key="12">
    <source>
        <dbReference type="Proteomes" id="UP000663829"/>
    </source>
</evidence>
<dbReference type="PANTHER" id="PTHR14677:SF20">
    <property type="entry name" value="ZINC FINGER AN1-TYPE CONTAINING 2A-RELATED"/>
    <property type="match status" value="1"/>
</dbReference>
<feature type="domain" description="AN1-type" evidence="7">
    <location>
        <begin position="4"/>
        <end position="52"/>
    </location>
</feature>
<dbReference type="SUPFAM" id="SSF118310">
    <property type="entry name" value="AN1-like Zinc finger"/>
    <property type="match status" value="2"/>
</dbReference>
<dbReference type="EMBL" id="CAJOBC010000528">
    <property type="protein sequence ID" value="CAF3597276.1"/>
    <property type="molecule type" value="Genomic_DNA"/>
</dbReference>
<dbReference type="EMBL" id="CAJNOK010000377">
    <property type="protein sequence ID" value="CAF0748950.1"/>
    <property type="molecule type" value="Genomic_DNA"/>
</dbReference>
<dbReference type="GO" id="GO:0043161">
    <property type="term" value="P:proteasome-mediated ubiquitin-dependent protein catabolic process"/>
    <property type="evidence" value="ECO:0007669"/>
    <property type="project" value="TreeGrafter"/>
</dbReference>
<protein>
    <recommendedName>
        <fullName evidence="7">AN1-type domain-containing protein</fullName>
    </recommendedName>
</protein>
<dbReference type="InterPro" id="IPR035896">
    <property type="entry name" value="AN1-like_Znf"/>
</dbReference>
<sequence>MEFPHLGKNCSVQTCNRLDFLPMKCDACEKIFCKDHIRYNEHKCESSHRKDVQVPICPLCGQAVSCSRNEEPDQVVSAHIDRDCKSDPALNRRRIYTNRCSAPNCKQREAIRLNCDKCLKTYCLKHRFPEDHKCNGYENTGKQMNKAGAAAIDRMKSSTTNTNVISSIHPTSASSHVNKNKSGNTNNNAAASAVALDDDSDGSLAMAIKMSIEETGTQQDEDYLLAKALQESEEEEARRRRAQILELDWKRTGRRLSPMNTSTNVVNVPVTIVNSNSQHPATRPDDQKTTNEVEEFDNEHDNTLTNKKTTISSFRSVVGKPSRTTVKKVDMNTIIADLNRQQGEDKKVRNQMTTQTTS</sequence>
<dbReference type="AlphaFoldDB" id="A0A813TEV0"/>
<keyword evidence="2" id="KW-0677">Repeat</keyword>
<evidence type="ECO:0000313" key="11">
    <source>
        <dbReference type="EMBL" id="CAF3597276.1"/>
    </source>
</evidence>
<dbReference type="Proteomes" id="UP000677228">
    <property type="component" value="Unassembled WGS sequence"/>
</dbReference>
<dbReference type="Proteomes" id="UP000663829">
    <property type="component" value="Unassembled WGS sequence"/>
</dbReference>
<evidence type="ECO:0000256" key="6">
    <source>
        <dbReference type="SAM" id="MobiDB-lite"/>
    </source>
</evidence>
<evidence type="ECO:0000256" key="3">
    <source>
        <dbReference type="ARBA" id="ARBA00022771"/>
    </source>
</evidence>
<name>A0A813TEV0_9BILA</name>
<evidence type="ECO:0000256" key="4">
    <source>
        <dbReference type="ARBA" id="ARBA00022833"/>
    </source>
</evidence>
<dbReference type="GO" id="GO:0005783">
    <property type="term" value="C:endoplasmic reticulum"/>
    <property type="evidence" value="ECO:0007669"/>
    <property type="project" value="TreeGrafter"/>
</dbReference>
<feature type="domain" description="AN1-type" evidence="7">
    <location>
        <begin position="94"/>
        <end position="142"/>
    </location>
</feature>
<dbReference type="FunFam" id="4.10.1110.10:FF:000003">
    <property type="entry name" value="AN1-type zinc finger protein 2B isoform X1"/>
    <property type="match status" value="1"/>
</dbReference>
<evidence type="ECO:0000259" key="7">
    <source>
        <dbReference type="PROSITE" id="PS51039"/>
    </source>
</evidence>
<dbReference type="PANTHER" id="PTHR14677">
    <property type="entry name" value="ARSENITE INDUCUBLE RNA ASSOCIATED PROTEIN AIP-1-RELATED"/>
    <property type="match status" value="1"/>
</dbReference>
<dbReference type="GO" id="GO:0045047">
    <property type="term" value="P:protein targeting to ER"/>
    <property type="evidence" value="ECO:0007669"/>
    <property type="project" value="TreeGrafter"/>
</dbReference>
<dbReference type="OrthoDB" id="431929at2759"/>
<organism evidence="9 12">
    <name type="scientific">Didymodactylos carnosus</name>
    <dbReference type="NCBI Taxonomy" id="1234261"/>
    <lineage>
        <taxon>Eukaryota</taxon>
        <taxon>Metazoa</taxon>
        <taxon>Spiralia</taxon>
        <taxon>Gnathifera</taxon>
        <taxon>Rotifera</taxon>
        <taxon>Eurotatoria</taxon>
        <taxon>Bdelloidea</taxon>
        <taxon>Philodinida</taxon>
        <taxon>Philodinidae</taxon>
        <taxon>Didymodactylos</taxon>
    </lineage>
</organism>
<dbReference type="Proteomes" id="UP000681722">
    <property type="component" value="Unassembled WGS sequence"/>
</dbReference>
<feature type="region of interest" description="Disordered" evidence="6">
    <location>
        <begin position="275"/>
        <end position="297"/>
    </location>
</feature>
<dbReference type="Gene3D" id="4.10.1110.10">
    <property type="entry name" value="AN1-like Zinc finger"/>
    <property type="match status" value="2"/>
</dbReference>
<gene>
    <name evidence="9" type="ORF">GPM918_LOCUS4060</name>
    <name evidence="8" type="ORF">OVA965_LOCUS1893</name>
    <name evidence="11" type="ORF">SRO942_LOCUS4060</name>
    <name evidence="10" type="ORF">TMI583_LOCUS1893</name>
</gene>
<dbReference type="Pfam" id="PF01428">
    <property type="entry name" value="zf-AN1"/>
    <property type="match status" value="2"/>
</dbReference>
<dbReference type="SMART" id="SM00154">
    <property type="entry name" value="ZnF_AN1"/>
    <property type="match status" value="2"/>
</dbReference>
<evidence type="ECO:0000313" key="8">
    <source>
        <dbReference type="EMBL" id="CAF0748950.1"/>
    </source>
</evidence>
<evidence type="ECO:0000313" key="10">
    <source>
        <dbReference type="EMBL" id="CAF3527328.1"/>
    </source>
</evidence>
<comment type="caution">
    <text evidence="9">The sequence shown here is derived from an EMBL/GenBank/DDBJ whole genome shotgun (WGS) entry which is preliminary data.</text>
</comment>
<dbReference type="EMBL" id="CAJNOQ010000528">
    <property type="protein sequence ID" value="CAF0811622.1"/>
    <property type="molecule type" value="Genomic_DNA"/>
</dbReference>
<dbReference type="Proteomes" id="UP000682733">
    <property type="component" value="Unassembled WGS sequence"/>
</dbReference>
<dbReference type="InterPro" id="IPR003903">
    <property type="entry name" value="UIM_dom"/>
</dbReference>
<keyword evidence="12" id="KW-1185">Reference proteome</keyword>
<dbReference type="GO" id="GO:0008270">
    <property type="term" value="F:zinc ion binding"/>
    <property type="evidence" value="ECO:0007669"/>
    <property type="project" value="UniProtKB-KW"/>
</dbReference>
<reference evidence="9" key="1">
    <citation type="submission" date="2021-02" db="EMBL/GenBank/DDBJ databases">
        <authorList>
            <person name="Nowell W R."/>
        </authorList>
    </citation>
    <scope>NUCLEOTIDE SEQUENCE</scope>
</reference>
<keyword evidence="3 5" id="KW-0863">Zinc-finger</keyword>
<proteinExistence type="predicted"/>
<keyword evidence="4" id="KW-0862">Zinc</keyword>
<dbReference type="InterPro" id="IPR000058">
    <property type="entry name" value="Znf_AN1"/>
</dbReference>
<dbReference type="EMBL" id="CAJOBA010000377">
    <property type="protein sequence ID" value="CAF3527328.1"/>
    <property type="molecule type" value="Genomic_DNA"/>
</dbReference>
<keyword evidence="1" id="KW-0479">Metal-binding</keyword>
<evidence type="ECO:0000256" key="1">
    <source>
        <dbReference type="ARBA" id="ARBA00022723"/>
    </source>
</evidence>
<feature type="compositionally biased region" description="Basic and acidic residues" evidence="6">
    <location>
        <begin position="282"/>
        <end position="291"/>
    </location>
</feature>
<dbReference type="InterPro" id="IPR057357">
    <property type="entry name" value="Znf-C2H2_ZFAND2A/B"/>
</dbReference>
<dbReference type="PROSITE" id="PS51039">
    <property type="entry name" value="ZF_AN1"/>
    <property type="match status" value="2"/>
</dbReference>
<accession>A0A813TEV0</accession>
<dbReference type="PROSITE" id="PS50330">
    <property type="entry name" value="UIM"/>
    <property type="match status" value="1"/>
</dbReference>
<dbReference type="Pfam" id="PF25403">
    <property type="entry name" value="zf-C2H2_ZFAND2"/>
    <property type="match status" value="1"/>
</dbReference>
<evidence type="ECO:0000256" key="2">
    <source>
        <dbReference type="ARBA" id="ARBA00022737"/>
    </source>
</evidence>
<evidence type="ECO:0000313" key="9">
    <source>
        <dbReference type="EMBL" id="CAF0811622.1"/>
    </source>
</evidence>